<dbReference type="EMBL" id="JBHSFG010000031">
    <property type="protein sequence ID" value="MFC4466856.1"/>
    <property type="molecule type" value="Genomic_DNA"/>
</dbReference>
<comment type="caution">
    <text evidence="2">The sequence shown here is derived from an EMBL/GenBank/DDBJ whole genome shotgun (WGS) entry which is preliminary data.</text>
</comment>
<feature type="region of interest" description="Disordered" evidence="1">
    <location>
        <begin position="1"/>
        <end position="24"/>
    </location>
</feature>
<name>A0ABV8YRF8_9ACTN</name>
<organism evidence="2 3">
    <name type="scientific">Streptomyces xiangluensis</name>
    <dbReference type="NCBI Taxonomy" id="2665720"/>
    <lineage>
        <taxon>Bacteria</taxon>
        <taxon>Bacillati</taxon>
        <taxon>Actinomycetota</taxon>
        <taxon>Actinomycetes</taxon>
        <taxon>Kitasatosporales</taxon>
        <taxon>Streptomycetaceae</taxon>
        <taxon>Streptomyces</taxon>
    </lineage>
</organism>
<evidence type="ECO:0000256" key="1">
    <source>
        <dbReference type="SAM" id="MobiDB-lite"/>
    </source>
</evidence>
<accession>A0ABV8YRF8</accession>
<dbReference type="RefSeq" id="WP_386343676.1">
    <property type="nucleotide sequence ID" value="NZ_JBHSFG010000031.1"/>
</dbReference>
<evidence type="ECO:0000313" key="2">
    <source>
        <dbReference type="EMBL" id="MFC4466856.1"/>
    </source>
</evidence>
<reference evidence="3" key="1">
    <citation type="journal article" date="2019" name="Int. J. Syst. Evol. Microbiol.">
        <title>The Global Catalogue of Microorganisms (GCM) 10K type strain sequencing project: providing services to taxonomists for standard genome sequencing and annotation.</title>
        <authorList>
            <consortium name="The Broad Institute Genomics Platform"/>
            <consortium name="The Broad Institute Genome Sequencing Center for Infectious Disease"/>
            <person name="Wu L."/>
            <person name="Ma J."/>
        </authorList>
    </citation>
    <scope>NUCLEOTIDE SEQUENCE [LARGE SCALE GENOMIC DNA]</scope>
    <source>
        <strain evidence="3">DT43</strain>
    </source>
</reference>
<evidence type="ECO:0000313" key="3">
    <source>
        <dbReference type="Proteomes" id="UP001596012"/>
    </source>
</evidence>
<proteinExistence type="predicted"/>
<keyword evidence="3" id="KW-1185">Reference proteome</keyword>
<sequence>MIRLAEPSPRLSDPTAETKRAYHHRRPVRMRKVRQWYPSLQEHRVIWRGPYIKGPADAPLMMGEKAYLVDS</sequence>
<gene>
    <name evidence="2" type="ORF">ACFPH6_20380</name>
</gene>
<dbReference type="Proteomes" id="UP001596012">
    <property type="component" value="Unassembled WGS sequence"/>
</dbReference>
<protein>
    <submittedName>
        <fullName evidence="2">Uncharacterized protein</fullName>
    </submittedName>
</protein>